<proteinExistence type="predicted"/>
<dbReference type="EMBL" id="FWDO01000004">
    <property type="protein sequence ID" value="SLM18442.1"/>
    <property type="molecule type" value="Genomic_DNA"/>
</dbReference>
<dbReference type="Gene3D" id="3.10.450.620">
    <property type="entry name" value="JHP933, nucleotidyltransferase-like core domain"/>
    <property type="match status" value="1"/>
</dbReference>
<sequence length="282" mass="32027">MTGREASIRARLKVVAAQKGITFQYATMLYMHEGFLRRLSASSYRDRFILKGGLLLQCLSESSPRTTKDIDLLGRGIPNDAAQMKVTVSEICQTPEDDALCFDHESLKFEDITEDNEYHGIRISIPCYLGNIHNTIQVDIGFGDAVEASFQKIDYPILVDGRSFSMLSYPLASVVAEKFEAMVALADINSRMKDFWDVAYLLEHQSISDEELLKALQATFQQRGTPIPAEPTVFSSAFASSDMALVRWRAFMRRSHLPFREWADVLSIIRARLEHLYRDIQK</sequence>
<dbReference type="AlphaFoldDB" id="A0A3P3XQ76"/>
<dbReference type="InterPro" id="IPR014942">
    <property type="entry name" value="AbiEii"/>
</dbReference>
<name>A0A3P3XQ76_9SPIR</name>
<evidence type="ECO:0000313" key="1">
    <source>
        <dbReference type="EMBL" id="SLM18442.1"/>
    </source>
</evidence>
<organism evidence="1">
    <name type="scientific">uncultured spirochete</name>
    <dbReference type="NCBI Taxonomy" id="156406"/>
    <lineage>
        <taxon>Bacteria</taxon>
        <taxon>Pseudomonadati</taxon>
        <taxon>Spirochaetota</taxon>
        <taxon>Spirochaetia</taxon>
        <taxon>Spirochaetales</taxon>
        <taxon>environmental samples</taxon>
    </lineage>
</organism>
<accession>A0A3P3XQ76</accession>
<evidence type="ECO:0008006" key="2">
    <source>
        <dbReference type="Google" id="ProtNLM"/>
    </source>
</evidence>
<gene>
    <name evidence="1" type="ORF">SPIRO4BDMA_41014</name>
</gene>
<protein>
    <recommendedName>
        <fullName evidence="2">Nucleotidyl transferase AbiEii/AbiGii toxin family protein</fullName>
    </recommendedName>
</protein>
<reference evidence="1" key="1">
    <citation type="submission" date="2017-02" db="EMBL/GenBank/DDBJ databases">
        <authorList>
            <person name="Regsiter A."/>
            <person name="William W."/>
        </authorList>
    </citation>
    <scope>NUCLEOTIDE SEQUENCE</scope>
    <source>
        <strain evidence="1">BdmA 4</strain>
    </source>
</reference>
<dbReference type="Pfam" id="PF08843">
    <property type="entry name" value="AbiEii"/>
    <property type="match status" value="1"/>
</dbReference>